<sequence length="130" mass="13870">MQSGAWHVVRMKDEQRGVVVDRIGALRNPRVGDAMVGQVIAGRGGLGFLEIAGERVLAVRAGEEGHRDIVPGCAVPESGSIPLRGTSRTASPWQSREVPDMSGYDGRPEKAAHTSHAMRLFTPQEPMGSG</sequence>
<evidence type="ECO:0000256" key="1">
    <source>
        <dbReference type="SAM" id="MobiDB-lite"/>
    </source>
</evidence>
<reference evidence="2 3" key="1">
    <citation type="submission" date="2015-07" db="EMBL/GenBank/DDBJ databases">
        <title>Draft Genome Sequence of Streptomyces antibioticus, IMRU 3720 reveals insights in the evolution of actinomycin biosynthetic gene clusters in Streptomyces.</title>
        <authorList>
            <person name="Crnovcic I."/>
            <person name="Ruckert C."/>
            <person name="Kalinowksi J."/>
            <person name="Keller U."/>
        </authorList>
    </citation>
    <scope>NUCLEOTIDE SEQUENCE [LARGE SCALE GENOMIC DNA]</scope>
    <source>
        <strain evidence="2 3">DSM 41481</strain>
    </source>
</reference>
<protein>
    <submittedName>
        <fullName evidence="2">Uncharacterized protein</fullName>
    </submittedName>
</protein>
<dbReference type="Proteomes" id="UP000190306">
    <property type="component" value="Chromosome"/>
</dbReference>
<gene>
    <name evidence="2" type="ORF">AFM16_36660</name>
</gene>
<organism evidence="2 3">
    <name type="scientific">Streptomyces antibioticus</name>
    <dbReference type="NCBI Taxonomy" id="1890"/>
    <lineage>
        <taxon>Bacteria</taxon>
        <taxon>Bacillati</taxon>
        <taxon>Actinomycetota</taxon>
        <taxon>Actinomycetes</taxon>
        <taxon>Kitasatosporales</taxon>
        <taxon>Streptomycetaceae</taxon>
        <taxon>Streptomyces</taxon>
    </lineage>
</organism>
<accession>A0ABX3LCC5</accession>
<proteinExistence type="predicted"/>
<comment type="caution">
    <text evidence="2">The sequence shown here is derived from an EMBL/GenBank/DDBJ whole genome shotgun (WGS) entry which is preliminary data.</text>
</comment>
<name>A0ABX3LCC5_STRAT</name>
<dbReference type="EMBL" id="LHQL01000014">
    <property type="protein sequence ID" value="OOQ48115.1"/>
    <property type="molecule type" value="Genomic_DNA"/>
</dbReference>
<evidence type="ECO:0000313" key="2">
    <source>
        <dbReference type="EMBL" id="OOQ48115.1"/>
    </source>
</evidence>
<feature type="region of interest" description="Disordered" evidence="1">
    <location>
        <begin position="70"/>
        <end position="130"/>
    </location>
</feature>
<keyword evidence="3" id="KW-1185">Reference proteome</keyword>
<evidence type="ECO:0000313" key="3">
    <source>
        <dbReference type="Proteomes" id="UP000190306"/>
    </source>
</evidence>